<dbReference type="EMBL" id="BQXS01012366">
    <property type="protein sequence ID" value="GKT22056.1"/>
    <property type="molecule type" value="Genomic_DNA"/>
</dbReference>
<feature type="compositionally biased region" description="Basic and acidic residues" evidence="1">
    <location>
        <begin position="434"/>
        <end position="445"/>
    </location>
</feature>
<dbReference type="InterPro" id="IPR051037">
    <property type="entry name" value="RNAPII_TF_IWS1"/>
</dbReference>
<keyword evidence="2" id="KW-0472">Membrane</keyword>
<evidence type="ECO:0000313" key="4">
    <source>
        <dbReference type="Proteomes" id="UP001057375"/>
    </source>
</evidence>
<comment type="caution">
    <text evidence="3">The sequence shown here is derived from an EMBL/GenBank/DDBJ whole genome shotgun (WGS) entry which is preliminary data.</text>
</comment>
<feature type="compositionally biased region" description="Basic and acidic residues" evidence="1">
    <location>
        <begin position="452"/>
        <end position="565"/>
    </location>
</feature>
<gene>
    <name evidence="3" type="ORF">ADUPG1_012043</name>
</gene>
<accession>A0ABQ5JY22</accession>
<dbReference type="PANTHER" id="PTHR46010:SF1">
    <property type="entry name" value="PROTEIN IWS1 HOMOLOG"/>
    <property type="match status" value="1"/>
</dbReference>
<organism evidence="3 4">
    <name type="scientific">Aduncisulcus paluster</name>
    <dbReference type="NCBI Taxonomy" id="2918883"/>
    <lineage>
        <taxon>Eukaryota</taxon>
        <taxon>Metamonada</taxon>
        <taxon>Carpediemonas-like organisms</taxon>
        <taxon>Aduncisulcus</taxon>
    </lineage>
</organism>
<dbReference type="Proteomes" id="UP001057375">
    <property type="component" value="Unassembled WGS sequence"/>
</dbReference>
<evidence type="ECO:0000313" key="3">
    <source>
        <dbReference type="EMBL" id="GKT22056.1"/>
    </source>
</evidence>
<evidence type="ECO:0000256" key="2">
    <source>
        <dbReference type="SAM" id="Phobius"/>
    </source>
</evidence>
<feature type="transmembrane region" description="Helical" evidence="2">
    <location>
        <begin position="306"/>
        <end position="331"/>
    </location>
</feature>
<proteinExistence type="predicted"/>
<keyword evidence="2" id="KW-1133">Transmembrane helix</keyword>
<feature type="compositionally biased region" description="Acidic residues" evidence="1">
    <location>
        <begin position="415"/>
        <end position="433"/>
    </location>
</feature>
<dbReference type="PANTHER" id="PTHR46010">
    <property type="entry name" value="PROTEIN IWS1 HOMOLOG"/>
    <property type="match status" value="1"/>
</dbReference>
<sequence>MRSPSDLDSYSNYDITMAFNSLVVCPFVVPDSGTPYYTNTLSFSDNSSLILINDDPPIYNSQIYWYIQETSGLFDEDDLSMVCYSFVSDSSNTPLAYSEVFESSTGFSIIGGIKSSSFILPNSYQKVSTVWDNVTSESISSFFSASASRPSIDDIVSNPYTYPLPLDSETYISEYYSISHHSYFSAPSSEIDTLSDAFLNSILAECCVYVPRSATLTQDGEVVTGSGLVGETSRECMSSYSSTDFVTFLSSLTLGRGICDSSVEANACGVYVSFLINFTSLDSTKIIDNEIILWFGVEIPIEKTPVMLYIIACVAVLFMIFVIFHSICWMLAKKKYSGSFCCSSKANGDQEMKISQSSPSIILHSQTDSNVIHEESIGYFDFRSIYSLLCHRSYHMAQTDAALPGIEYEYEYYEYEEEEQEEKEEEEEEEEEEEKSKDLDIKDIKFEEEEEERKRKEEEERKRKEEEKKRREEEEERKRKEEEKKRREEEEERKRKEEEERKRKEEEEKKRREEEEERKRKEEEERKRKEEEEKKRREEEEERKRKDEEERKQEEKEIEEMKQKEEEEMGDIDQSFTTLSPVVDGKRVKKRTKKKVKKTIKVRKKVE</sequence>
<reference evidence="3" key="1">
    <citation type="submission" date="2022-03" db="EMBL/GenBank/DDBJ databases">
        <title>Draft genome sequence of Aduncisulcus paluster, a free-living microaerophilic Fornicata.</title>
        <authorList>
            <person name="Yuyama I."/>
            <person name="Kume K."/>
            <person name="Tamura T."/>
            <person name="Inagaki Y."/>
            <person name="Hashimoto T."/>
        </authorList>
    </citation>
    <scope>NUCLEOTIDE SEQUENCE</scope>
    <source>
        <strain evidence="3">NY0171</strain>
    </source>
</reference>
<keyword evidence="2" id="KW-0812">Transmembrane</keyword>
<feature type="region of interest" description="Disordered" evidence="1">
    <location>
        <begin position="415"/>
        <end position="591"/>
    </location>
</feature>
<name>A0ABQ5JY22_9EUKA</name>
<evidence type="ECO:0000256" key="1">
    <source>
        <dbReference type="SAM" id="MobiDB-lite"/>
    </source>
</evidence>
<keyword evidence="4" id="KW-1185">Reference proteome</keyword>
<protein>
    <submittedName>
        <fullName evidence="3">Uncharacterized protein</fullName>
    </submittedName>
</protein>